<dbReference type="Gene3D" id="2.60.120.10">
    <property type="entry name" value="Jelly Rolls"/>
    <property type="match status" value="1"/>
</dbReference>
<dbReference type="InterPro" id="IPR050204">
    <property type="entry name" value="AraC_XylS_family_regulators"/>
</dbReference>
<dbReference type="PANTHER" id="PTHR46796">
    <property type="entry name" value="HTH-TYPE TRANSCRIPTIONAL ACTIVATOR RHAS-RELATED"/>
    <property type="match status" value="1"/>
</dbReference>
<keyword evidence="6" id="KW-1185">Reference proteome</keyword>
<dbReference type="InterPro" id="IPR018062">
    <property type="entry name" value="HTH_AraC-typ_CS"/>
</dbReference>
<name>A0A8F9XM37_9BACT</name>
<evidence type="ECO:0000256" key="2">
    <source>
        <dbReference type="ARBA" id="ARBA00023125"/>
    </source>
</evidence>
<organism evidence="5 6">
    <name type="scientific">Horticoccus luteus</name>
    <dbReference type="NCBI Taxonomy" id="2862869"/>
    <lineage>
        <taxon>Bacteria</taxon>
        <taxon>Pseudomonadati</taxon>
        <taxon>Verrucomicrobiota</taxon>
        <taxon>Opitutia</taxon>
        <taxon>Opitutales</taxon>
        <taxon>Opitutaceae</taxon>
        <taxon>Horticoccus</taxon>
    </lineage>
</organism>
<keyword evidence="1" id="KW-0805">Transcription regulation</keyword>
<dbReference type="GO" id="GO:0043565">
    <property type="term" value="F:sequence-specific DNA binding"/>
    <property type="evidence" value="ECO:0007669"/>
    <property type="project" value="InterPro"/>
</dbReference>
<dbReference type="InterPro" id="IPR018060">
    <property type="entry name" value="HTH_AraC"/>
</dbReference>
<dbReference type="InterPro" id="IPR009057">
    <property type="entry name" value="Homeodomain-like_sf"/>
</dbReference>
<proteinExistence type="predicted"/>
<dbReference type="AlphaFoldDB" id="A0A8F9XM37"/>
<sequence>MSVSRPIPVELPPHGVAFVESVHGPRFHMAERIDPFHKIIYVLHGRIACSIKGDATPVHAPAGTVVCVAAGVGHKITDSEPATLLLLCFSRDFVRSVPGLDSLWEKLTPARPAALRPGRTWAQQFETYWRAAVVEQAGVRLGREIVIRAAAENALVALARRPAGLSSDAARRRVETVARELAATFYEPWSLERACAQADLSRRQFSKLFREVTDRSFLAELTERRLTHAAQLLRAQRHSVVGAAFSSGYGDLSHFYRLFRARFGHPPRAWLEKRPDAALPR</sequence>
<evidence type="ECO:0000313" key="5">
    <source>
        <dbReference type="EMBL" id="QYM79856.1"/>
    </source>
</evidence>
<dbReference type="Proteomes" id="UP000825051">
    <property type="component" value="Chromosome"/>
</dbReference>
<dbReference type="GO" id="GO:0003700">
    <property type="term" value="F:DNA-binding transcription factor activity"/>
    <property type="evidence" value="ECO:0007669"/>
    <property type="project" value="InterPro"/>
</dbReference>
<dbReference type="SUPFAM" id="SSF46689">
    <property type="entry name" value="Homeodomain-like"/>
    <property type="match status" value="2"/>
</dbReference>
<evidence type="ECO:0000256" key="1">
    <source>
        <dbReference type="ARBA" id="ARBA00023015"/>
    </source>
</evidence>
<dbReference type="SUPFAM" id="SSF51182">
    <property type="entry name" value="RmlC-like cupins"/>
    <property type="match status" value="1"/>
</dbReference>
<evidence type="ECO:0000259" key="4">
    <source>
        <dbReference type="PROSITE" id="PS01124"/>
    </source>
</evidence>
<keyword evidence="2" id="KW-0238">DNA-binding</keyword>
<accession>A0A8F9XM37</accession>
<gene>
    <name evidence="5" type="ORF">K0B96_04345</name>
</gene>
<dbReference type="PROSITE" id="PS00041">
    <property type="entry name" value="HTH_ARAC_FAMILY_1"/>
    <property type="match status" value="1"/>
</dbReference>
<dbReference type="RefSeq" id="WP_220164250.1">
    <property type="nucleotide sequence ID" value="NZ_CP080507.1"/>
</dbReference>
<dbReference type="KEGG" id="ole:K0B96_04345"/>
<dbReference type="PANTHER" id="PTHR46796:SF6">
    <property type="entry name" value="ARAC SUBFAMILY"/>
    <property type="match status" value="1"/>
</dbReference>
<evidence type="ECO:0000256" key="3">
    <source>
        <dbReference type="ARBA" id="ARBA00023163"/>
    </source>
</evidence>
<reference evidence="5" key="1">
    <citation type="submission" date="2021-08" db="EMBL/GenBank/DDBJ databases">
        <title>Genome of a novel bacterium of the phylum Verrucomicrobia, Oleiharenicola sp. KSB-15.</title>
        <authorList>
            <person name="Chung J.-H."/>
            <person name="Ahn J.-H."/>
            <person name="Yoon Y."/>
            <person name="Kim D.-Y."/>
            <person name="An S.-H."/>
            <person name="Park I."/>
            <person name="Yeon J."/>
        </authorList>
    </citation>
    <scope>NUCLEOTIDE SEQUENCE</scope>
    <source>
        <strain evidence="5">KSB-15</strain>
    </source>
</reference>
<keyword evidence="3" id="KW-0804">Transcription</keyword>
<protein>
    <submittedName>
        <fullName evidence="5">AraC family transcriptional regulator</fullName>
    </submittedName>
</protein>
<dbReference type="InterPro" id="IPR011051">
    <property type="entry name" value="RmlC_Cupin_sf"/>
</dbReference>
<dbReference type="PROSITE" id="PS01124">
    <property type="entry name" value="HTH_ARAC_FAMILY_2"/>
    <property type="match status" value="1"/>
</dbReference>
<dbReference type="EMBL" id="CP080507">
    <property type="protein sequence ID" value="QYM79856.1"/>
    <property type="molecule type" value="Genomic_DNA"/>
</dbReference>
<dbReference type="SMART" id="SM00342">
    <property type="entry name" value="HTH_ARAC"/>
    <property type="match status" value="1"/>
</dbReference>
<dbReference type="Gene3D" id="1.10.10.60">
    <property type="entry name" value="Homeodomain-like"/>
    <property type="match status" value="1"/>
</dbReference>
<evidence type="ECO:0000313" key="6">
    <source>
        <dbReference type="Proteomes" id="UP000825051"/>
    </source>
</evidence>
<dbReference type="InterPro" id="IPR014710">
    <property type="entry name" value="RmlC-like_jellyroll"/>
</dbReference>
<feature type="domain" description="HTH araC/xylS-type" evidence="4">
    <location>
        <begin position="175"/>
        <end position="273"/>
    </location>
</feature>
<dbReference type="Pfam" id="PF12833">
    <property type="entry name" value="HTH_18"/>
    <property type="match status" value="1"/>
</dbReference>